<name>A0A835Z3B4_9STRA</name>
<proteinExistence type="predicted"/>
<protein>
    <recommendedName>
        <fullName evidence="1">protein-ribulosamine 3-kinase</fullName>
        <ecNumber evidence="1">2.7.1.172</ecNumber>
    </recommendedName>
</protein>
<dbReference type="Proteomes" id="UP000664859">
    <property type="component" value="Unassembled WGS sequence"/>
</dbReference>
<keyword evidence="3" id="KW-0418">Kinase</keyword>
<dbReference type="OrthoDB" id="5772781at2759"/>
<sequence>MQEAERIMEQLQADAERENVIPEGVAKYMPTTEDSDPIVAALKTVLKCTEVKGLELLDSRWNGNEAFRYDTDKGRFFVKMNRVEDVSVLMTEAVSLSALAKTQTLHCPLPLHLGRLPKVGDIGPGAFMVLEWLDLKPFGAMRSDVQSGLGDKLADLHLSRVHDDLHKGRFGFPVSNFLALTPLNNEWCDTWTELFTRRMNDQLRTLYQDKAYGRAALAKGKDGGLKEALGAVIEGIPAMLEGVEVTPVLLHGDMWIGNAGGTPEGPCCFDPASFFGHSEFDLSIMDLFAGYTDAFWAAYHAKIPRAEGFRERQRVYQLYHYLNQLNLFGDSNVALTVQRLTADILEAQQASRQPVGSSA</sequence>
<organism evidence="3 4">
    <name type="scientific">Tribonema minus</name>
    <dbReference type="NCBI Taxonomy" id="303371"/>
    <lineage>
        <taxon>Eukaryota</taxon>
        <taxon>Sar</taxon>
        <taxon>Stramenopiles</taxon>
        <taxon>Ochrophyta</taxon>
        <taxon>PX clade</taxon>
        <taxon>Xanthophyceae</taxon>
        <taxon>Tribonematales</taxon>
        <taxon>Tribonemataceae</taxon>
        <taxon>Tribonema</taxon>
    </lineage>
</organism>
<evidence type="ECO:0000256" key="2">
    <source>
        <dbReference type="ARBA" id="ARBA00048655"/>
    </source>
</evidence>
<dbReference type="InterPro" id="IPR011009">
    <property type="entry name" value="Kinase-like_dom_sf"/>
</dbReference>
<dbReference type="EMBL" id="JAFCMP010000124">
    <property type="protein sequence ID" value="KAG5185668.1"/>
    <property type="molecule type" value="Genomic_DNA"/>
</dbReference>
<keyword evidence="4" id="KW-1185">Reference proteome</keyword>
<comment type="catalytic activity">
    <reaction evidence="2">
        <text>N(6)-D-ribulosyl-L-lysyl-[protein] + ATP = N(6)-(3-O-phospho-D-ribulosyl)-L-lysyl-[protein] + ADP + H(+)</text>
        <dbReference type="Rhea" id="RHEA:48432"/>
        <dbReference type="Rhea" id="RHEA-COMP:12103"/>
        <dbReference type="Rhea" id="RHEA-COMP:12104"/>
        <dbReference type="ChEBI" id="CHEBI:15378"/>
        <dbReference type="ChEBI" id="CHEBI:30616"/>
        <dbReference type="ChEBI" id="CHEBI:90418"/>
        <dbReference type="ChEBI" id="CHEBI:90420"/>
        <dbReference type="ChEBI" id="CHEBI:456216"/>
        <dbReference type="EC" id="2.7.1.172"/>
    </reaction>
    <physiologicalReaction direction="left-to-right" evidence="2">
        <dbReference type="Rhea" id="RHEA:48433"/>
    </physiologicalReaction>
</comment>
<gene>
    <name evidence="3" type="ORF">JKP88DRAFT_269645</name>
</gene>
<dbReference type="Gene3D" id="3.30.200.20">
    <property type="entry name" value="Phosphorylase Kinase, domain 1"/>
    <property type="match status" value="1"/>
</dbReference>
<reference evidence="3" key="1">
    <citation type="submission" date="2021-02" db="EMBL/GenBank/DDBJ databases">
        <title>First Annotated Genome of the Yellow-green Alga Tribonema minus.</title>
        <authorList>
            <person name="Mahan K.M."/>
        </authorList>
    </citation>
    <scope>NUCLEOTIDE SEQUENCE</scope>
    <source>
        <strain evidence="3">UTEX B ZZ1240</strain>
    </source>
</reference>
<accession>A0A835Z3B4</accession>
<dbReference type="InterPro" id="IPR016477">
    <property type="entry name" value="Fructo-/Ketosamine-3-kinase"/>
</dbReference>
<dbReference type="GO" id="GO:0016301">
    <property type="term" value="F:kinase activity"/>
    <property type="evidence" value="ECO:0007669"/>
    <property type="project" value="UniProtKB-KW"/>
</dbReference>
<dbReference type="Pfam" id="PF03881">
    <property type="entry name" value="Fructosamin_kin"/>
    <property type="match status" value="1"/>
</dbReference>
<keyword evidence="3" id="KW-0808">Transferase</keyword>
<evidence type="ECO:0000313" key="4">
    <source>
        <dbReference type="Proteomes" id="UP000664859"/>
    </source>
</evidence>
<dbReference type="GO" id="GO:0102193">
    <property type="term" value="F:protein-ribulosamine 3-kinase activity"/>
    <property type="evidence" value="ECO:0007669"/>
    <property type="project" value="UniProtKB-EC"/>
</dbReference>
<dbReference type="EC" id="2.7.1.172" evidence="1"/>
<dbReference type="Gene3D" id="3.90.1200.10">
    <property type="match status" value="1"/>
</dbReference>
<dbReference type="AlphaFoldDB" id="A0A835Z3B4"/>
<dbReference type="PANTHER" id="PTHR12149">
    <property type="entry name" value="FRUCTOSAMINE 3 KINASE-RELATED PROTEIN"/>
    <property type="match status" value="1"/>
</dbReference>
<comment type="caution">
    <text evidence="3">The sequence shown here is derived from an EMBL/GenBank/DDBJ whole genome shotgun (WGS) entry which is preliminary data.</text>
</comment>
<dbReference type="SUPFAM" id="SSF56112">
    <property type="entry name" value="Protein kinase-like (PK-like)"/>
    <property type="match status" value="1"/>
</dbReference>
<evidence type="ECO:0000256" key="1">
    <source>
        <dbReference type="ARBA" id="ARBA00011961"/>
    </source>
</evidence>
<dbReference type="PANTHER" id="PTHR12149:SF8">
    <property type="entry name" value="PROTEIN-RIBULOSAMINE 3-KINASE"/>
    <property type="match status" value="1"/>
</dbReference>
<evidence type="ECO:0000313" key="3">
    <source>
        <dbReference type="EMBL" id="KAG5185668.1"/>
    </source>
</evidence>